<organism evidence="1 2">
    <name type="scientific">candidate division MSBL1 archaeon SCGC-AAA259E19</name>
    <dbReference type="NCBI Taxonomy" id="1698264"/>
    <lineage>
        <taxon>Archaea</taxon>
        <taxon>Methanobacteriati</taxon>
        <taxon>Methanobacteriota</taxon>
        <taxon>candidate division MSBL1</taxon>
    </lineage>
</organism>
<dbReference type="EMBL" id="LHXO01000034">
    <property type="protein sequence ID" value="KXA94887.1"/>
    <property type="molecule type" value="Genomic_DNA"/>
</dbReference>
<evidence type="ECO:0000313" key="2">
    <source>
        <dbReference type="Proteomes" id="UP000070284"/>
    </source>
</evidence>
<dbReference type="Proteomes" id="UP000070284">
    <property type="component" value="Unassembled WGS sequence"/>
</dbReference>
<reference evidence="1 2" key="1">
    <citation type="journal article" date="2016" name="Sci. Rep.">
        <title>Metabolic traits of an uncultured archaeal lineage -MSBL1- from brine pools of the Red Sea.</title>
        <authorList>
            <person name="Mwirichia R."/>
            <person name="Alam I."/>
            <person name="Rashid M."/>
            <person name="Vinu M."/>
            <person name="Ba-Alawi W."/>
            <person name="Anthony Kamau A."/>
            <person name="Kamanda Ngugi D."/>
            <person name="Goker M."/>
            <person name="Klenk H.P."/>
            <person name="Bajic V."/>
            <person name="Stingl U."/>
        </authorList>
    </citation>
    <scope>NUCLEOTIDE SEQUENCE [LARGE SCALE GENOMIC DNA]</scope>
    <source>
        <strain evidence="1">SCGC-AAA259E19</strain>
    </source>
</reference>
<dbReference type="AlphaFoldDB" id="A0A133UL23"/>
<proteinExistence type="predicted"/>
<name>A0A133UL23_9EURY</name>
<comment type="caution">
    <text evidence="1">The sequence shown here is derived from an EMBL/GenBank/DDBJ whole genome shotgun (WGS) entry which is preliminary data.</text>
</comment>
<protein>
    <submittedName>
        <fullName evidence="1">Uncharacterized protein</fullName>
    </submittedName>
</protein>
<gene>
    <name evidence="1" type="ORF">AKJ65_03100</name>
</gene>
<evidence type="ECO:0000313" key="1">
    <source>
        <dbReference type="EMBL" id="KXA94887.1"/>
    </source>
</evidence>
<accession>A0A133UL23</accession>
<sequence>MLKVFYIPPERVIAYLRYIPSEKGSRYKNEKYYKKIHPLEKRFKYLKNNYPKYIFYSEKLQKYIQSVKSKDIKRKYDPTDKLREIGKKKQTPIEKTIIDFSDKIIKKSRYKT</sequence>
<keyword evidence="2" id="KW-1185">Reference proteome</keyword>